<feature type="compositionally biased region" description="Basic and acidic residues" evidence="4">
    <location>
        <begin position="24"/>
        <end position="37"/>
    </location>
</feature>
<feature type="domain" description="K Homology" evidence="5">
    <location>
        <begin position="433"/>
        <end position="505"/>
    </location>
</feature>
<feature type="compositionally biased region" description="Basic residues" evidence="4">
    <location>
        <begin position="116"/>
        <end position="126"/>
    </location>
</feature>
<accession>A0A096PAP5</accession>
<evidence type="ECO:0000259" key="5">
    <source>
        <dbReference type="SMART" id="SM00322"/>
    </source>
</evidence>
<dbReference type="GO" id="GO:0003723">
    <property type="term" value="F:RNA binding"/>
    <property type="evidence" value="ECO:0007669"/>
    <property type="project" value="UniProtKB-UniRule"/>
</dbReference>
<evidence type="ECO:0000256" key="4">
    <source>
        <dbReference type="SAM" id="MobiDB-lite"/>
    </source>
</evidence>
<feature type="region of interest" description="Disordered" evidence="4">
    <location>
        <begin position="1"/>
        <end position="186"/>
    </location>
</feature>
<keyword evidence="7" id="KW-1185">Reference proteome</keyword>
<feature type="compositionally biased region" description="Basic and acidic residues" evidence="4">
    <location>
        <begin position="95"/>
        <end position="115"/>
    </location>
</feature>
<dbReference type="InterPro" id="IPR004088">
    <property type="entry name" value="KH_dom_type_1"/>
</dbReference>
<reference evidence="7" key="1">
    <citation type="journal article" date="2006" name="Proc. Natl. Acad. Sci. U.S.A.">
        <title>Genome analysis of the smallest free-living eukaryote Ostreococcus tauri unveils many unique features.</title>
        <authorList>
            <person name="Derelle E."/>
            <person name="Ferraz C."/>
            <person name="Rombauts S."/>
            <person name="Rouze P."/>
            <person name="Worden A.Z."/>
            <person name="Robbens S."/>
            <person name="Partensky F."/>
            <person name="Degroeve S."/>
            <person name="Echeynie S."/>
            <person name="Cooke R."/>
            <person name="Saeys Y."/>
            <person name="Wuyts J."/>
            <person name="Jabbari K."/>
            <person name="Bowler C."/>
            <person name="Panaud O."/>
            <person name="Piegu B."/>
            <person name="Ball S.G."/>
            <person name="Ral J.-P."/>
            <person name="Bouget F.-Y."/>
            <person name="Piganeau G."/>
            <person name="De Baets B."/>
            <person name="Picard A."/>
            <person name="Delseny M."/>
            <person name="Demaille J."/>
            <person name="Van de Peer Y."/>
            <person name="Moreau H."/>
        </authorList>
    </citation>
    <scope>NUCLEOTIDE SEQUENCE [LARGE SCALE GENOMIC DNA]</scope>
    <source>
        <strain evidence="7">OTTH 0595 / CCAP 157/2 / RCC745</strain>
    </source>
</reference>
<dbReference type="SUPFAM" id="SSF54791">
    <property type="entry name" value="Eukaryotic type KH-domain (KH-domain type I)"/>
    <property type="match status" value="3"/>
</dbReference>
<evidence type="ECO:0000313" key="6">
    <source>
        <dbReference type="EMBL" id="CEG01668.1"/>
    </source>
</evidence>
<proteinExistence type="predicted"/>
<feature type="compositionally biased region" description="Basic and acidic residues" evidence="4">
    <location>
        <begin position="46"/>
        <end position="81"/>
    </location>
</feature>
<sequence length="571" mass="63303">MTDDDAARDRRRRRASPSRRRRRSRDDSRSSSDDDDRRRRRRRRSRERDARADDSRERSVRRGRSRDDDRDRVDGRVDDRGRRRRRSESRRRGRSRSEDDLRWDHRADGRDARDGRWRRRRGRRWRSASGSGSASRSGGGGRRRGSRWDVDDDGGRAETASGEGETSGRTSRERGGEGGDEGRPVQLKTQIEMMRALSSQTRDEARRAIEEAKERARALGAATATATVVATADDARRTNGEPETSLGSSRDDEGFAVARARAVDVTKDVPGAPRNLRERETEDAQKATGASWGVELYDMDIKYEGLVIGPGGATIRKLQQDIGTTIEVVRGEGKLQIKGSREKIAHAREKLDEFFRLKGSKTLTVDCKARSGLLIGNAGQTIKALKEQTGCRIEVMRDVEKCVITGPGDRVEFAKSLIEKMIADSWEAGADGDVNIIEEVVPCAYKSGAIIGPGGNTIRNIRESTGVAIDIERGADGCKAGDRCRIVGTATQVKKAVEIVRQLLREMDQQQLAAATPATPPMFAAYAQHAQYLDPTHAYYAQYYAAMMHAQHAAASGHLPPHSGDPPPPPP</sequence>
<dbReference type="RefSeq" id="XP_022841092.1">
    <property type="nucleotide sequence ID" value="XM_022985629.1"/>
</dbReference>
<gene>
    <name evidence="6" type="ORF">OT_ostta15g00300</name>
</gene>
<feature type="domain" description="K Homology" evidence="5">
    <location>
        <begin position="291"/>
        <end position="356"/>
    </location>
</feature>
<dbReference type="Proteomes" id="UP000009170">
    <property type="component" value="Unassembled WGS sequence"/>
</dbReference>
<dbReference type="InterPro" id="IPR004087">
    <property type="entry name" value="KH_dom"/>
</dbReference>
<evidence type="ECO:0000256" key="2">
    <source>
        <dbReference type="PROSITE-ProRule" id="PRU00117"/>
    </source>
</evidence>
<keyword evidence="1" id="KW-0677">Repeat</keyword>
<feature type="compositionally biased region" description="Basic residues" evidence="4">
    <location>
        <begin position="82"/>
        <end position="94"/>
    </location>
</feature>
<dbReference type="PANTHER" id="PTHR10288">
    <property type="entry name" value="KH DOMAIN CONTAINING RNA BINDING PROTEIN"/>
    <property type="match status" value="1"/>
</dbReference>
<feature type="compositionally biased region" description="Basic and acidic residues" evidence="4">
    <location>
        <begin position="146"/>
        <end position="156"/>
    </location>
</feature>
<evidence type="ECO:0000313" key="7">
    <source>
        <dbReference type="Proteomes" id="UP000009170"/>
    </source>
</evidence>
<feature type="domain" description="K Homology" evidence="5">
    <location>
        <begin position="359"/>
        <end position="423"/>
    </location>
</feature>
<dbReference type="SMART" id="SM00322">
    <property type="entry name" value="KH"/>
    <property type="match status" value="3"/>
</dbReference>
<dbReference type="PROSITE" id="PS50084">
    <property type="entry name" value="KH_TYPE_1"/>
    <property type="match status" value="3"/>
</dbReference>
<dbReference type="InParanoid" id="A0A096PAP5"/>
<feature type="compositionally biased region" description="Low complexity" evidence="4">
    <location>
        <begin position="158"/>
        <end position="169"/>
    </location>
</feature>
<dbReference type="KEGG" id="ota:OT_ostta15g00300"/>
<dbReference type="Gene3D" id="3.30.1370.10">
    <property type="entry name" value="K Homology domain, type 1"/>
    <property type="match status" value="3"/>
</dbReference>
<feature type="coiled-coil region" evidence="3">
    <location>
        <begin position="195"/>
        <end position="222"/>
    </location>
</feature>
<comment type="caution">
    <text evidence="6">The sequence shown here is derived from an EMBL/GenBank/DDBJ whole genome shotgun (WGS) entry which is preliminary data.</text>
</comment>
<dbReference type="Pfam" id="PF00013">
    <property type="entry name" value="KH_1"/>
    <property type="match status" value="3"/>
</dbReference>
<dbReference type="InterPro" id="IPR036612">
    <property type="entry name" value="KH_dom_type_1_sf"/>
</dbReference>
<dbReference type="GeneID" id="9830916"/>
<organism evidence="6 7">
    <name type="scientific">Ostreococcus tauri</name>
    <name type="common">Marine green alga</name>
    <dbReference type="NCBI Taxonomy" id="70448"/>
    <lineage>
        <taxon>Eukaryota</taxon>
        <taxon>Viridiplantae</taxon>
        <taxon>Chlorophyta</taxon>
        <taxon>Mamiellophyceae</taxon>
        <taxon>Mamiellales</taxon>
        <taxon>Bathycoccaceae</taxon>
        <taxon>Ostreococcus</taxon>
    </lineage>
</organism>
<feature type="compositionally biased region" description="Basic and acidic residues" evidence="4">
    <location>
        <begin position="170"/>
        <end position="183"/>
    </location>
</feature>
<dbReference type="AlphaFoldDB" id="A0A096PAP5"/>
<feature type="compositionally biased region" description="Basic residues" evidence="4">
    <location>
        <begin position="9"/>
        <end position="23"/>
    </location>
</feature>
<keyword evidence="3" id="KW-0175">Coiled coil</keyword>
<dbReference type="OrthoDB" id="1937934at2759"/>
<feature type="compositionally biased region" description="Low complexity" evidence="4">
    <location>
        <begin position="127"/>
        <end position="136"/>
    </location>
</feature>
<evidence type="ECO:0000256" key="3">
    <source>
        <dbReference type="SAM" id="Coils"/>
    </source>
</evidence>
<dbReference type="EMBL" id="CAID01000015">
    <property type="protein sequence ID" value="CEG01668.1"/>
    <property type="molecule type" value="Genomic_DNA"/>
</dbReference>
<protein>
    <submittedName>
        <fullName evidence="6">K Homology domain, type 1</fullName>
    </submittedName>
</protein>
<name>A0A096PAP5_OSTTA</name>
<evidence type="ECO:0000256" key="1">
    <source>
        <dbReference type="ARBA" id="ARBA00022737"/>
    </source>
</evidence>
<reference evidence="6 7" key="2">
    <citation type="journal article" date="2014" name="BMC Genomics">
        <title>An improved genome of the model marine alga Ostreococcus tauri unfolds by assessing Illumina de novo assemblies.</title>
        <authorList>
            <person name="Blanc-Mathieu R."/>
            <person name="Verhelst B."/>
            <person name="Derelle E."/>
            <person name="Rombauts S."/>
            <person name="Bouget F.Y."/>
            <person name="Carre I."/>
            <person name="Chateau A."/>
            <person name="Eyre-Walker A."/>
            <person name="Grimsley N."/>
            <person name="Moreau H."/>
            <person name="Piegu B."/>
            <person name="Rivals E."/>
            <person name="Schackwitz W."/>
            <person name="Van de Peer Y."/>
            <person name="Piganeau G."/>
        </authorList>
    </citation>
    <scope>NUCLEOTIDE SEQUENCE [LARGE SCALE GENOMIC DNA]</scope>
    <source>
        <strain evidence="7">OTTH 0595 / CCAP 157/2 / RCC745</strain>
    </source>
</reference>
<dbReference type="CDD" id="cd00105">
    <property type="entry name" value="KH-I"/>
    <property type="match status" value="2"/>
</dbReference>
<keyword evidence="2" id="KW-0694">RNA-binding</keyword>